<comment type="caution">
    <text evidence="1">The sequence shown here is derived from an EMBL/GenBank/DDBJ whole genome shotgun (WGS) entry which is preliminary data.</text>
</comment>
<name>A0ABV0MZP8_9TELE</name>
<dbReference type="SUPFAM" id="SSF47661">
    <property type="entry name" value="t-snare proteins"/>
    <property type="match status" value="1"/>
</dbReference>
<accession>A0ABV0MZP8</accession>
<proteinExistence type="predicted"/>
<keyword evidence="2" id="KW-1185">Reference proteome</keyword>
<evidence type="ECO:0000313" key="2">
    <source>
        <dbReference type="Proteomes" id="UP001476798"/>
    </source>
</evidence>
<evidence type="ECO:0000313" key="1">
    <source>
        <dbReference type="EMBL" id="MEQ2164619.1"/>
    </source>
</evidence>
<organism evidence="1 2">
    <name type="scientific">Goodea atripinnis</name>
    <dbReference type="NCBI Taxonomy" id="208336"/>
    <lineage>
        <taxon>Eukaryota</taxon>
        <taxon>Metazoa</taxon>
        <taxon>Chordata</taxon>
        <taxon>Craniata</taxon>
        <taxon>Vertebrata</taxon>
        <taxon>Euteleostomi</taxon>
        <taxon>Actinopterygii</taxon>
        <taxon>Neopterygii</taxon>
        <taxon>Teleostei</taxon>
        <taxon>Neoteleostei</taxon>
        <taxon>Acanthomorphata</taxon>
        <taxon>Ovalentaria</taxon>
        <taxon>Atherinomorphae</taxon>
        <taxon>Cyprinodontiformes</taxon>
        <taxon>Goodeidae</taxon>
        <taxon>Goodea</taxon>
    </lineage>
</organism>
<dbReference type="InterPro" id="IPR010989">
    <property type="entry name" value="SNARE"/>
</dbReference>
<dbReference type="Proteomes" id="UP001476798">
    <property type="component" value="Unassembled WGS sequence"/>
</dbReference>
<protein>
    <submittedName>
        <fullName evidence="1">Uncharacterized protein</fullName>
    </submittedName>
</protein>
<gene>
    <name evidence="1" type="ORF">GOODEAATRI_008478</name>
</gene>
<sequence length="74" mass="8705">MKDRLAELAASNNQAEEDVDVTENCRDGYMESYFRRVEEVRELIDKISYQVEEVKKLHSIILSAPNPDHSKFFR</sequence>
<reference evidence="1 2" key="1">
    <citation type="submission" date="2021-06" db="EMBL/GenBank/DDBJ databases">
        <authorList>
            <person name="Palmer J.M."/>
        </authorList>
    </citation>
    <scope>NUCLEOTIDE SEQUENCE [LARGE SCALE GENOMIC DNA]</scope>
    <source>
        <strain evidence="1 2">GA_2019</strain>
        <tissue evidence="1">Muscle</tissue>
    </source>
</reference>
<dbReference type="Gene3D" id="1.20.58.70">
    <property type="match status" value="1"/>
</dbReference>
<dbReference type="EMBL" id="JAHRIO010020444">
    <property type="protein sequence ID" value="MEQ2164619.1"/>
    <property type="molecule type" value="Genomic_DNA"/>
</dbReference>